<evidence type="ECO:0000256" key="6">
    <source>
        <dbReference type="SAM" id="Phobius"/>
    </source>
</evidence>
<keyword evidence="3 6" id="KW-0812">Transmembrane</keyword>
<dbReference type="SUPFAM" id="SSF103473">
    <property type="entry name" value="MFS general substrate transporter"/>
    <property type="match status" value="1"/>
</dbReference>
<name>V7I2U5_9CLOT</name>
<protein>
    <submittedName>
        <fullName evidence="8">MFS transporter</fullName>
    </submittedName>
</protein>
<feature type="transmembrane region" description="Helical" evidence="6">
    <location>
        <begin position="351"/>
        <end position="371"/>
    </location>
</feature>
<feature type="transmembrane region" description="Helical" evidence="6">
    <location>
        <begin position="78"/>
        <end position="94"/>
    </location>
</feature>
<reference evidence="8 9" key="1">
    <citation type="journal article" date="2014" name="Genome Announc.">
        <title>Genome Sequence of Youngiibacter fragilis, the Type Strain of the Genus Youngiibacter.</title>
        <authorList>
            <person name="Wawrik C.B."/>
            <person name="Callaghan A.V."/>
            <person name="Stamps B.W."/>
            <person name="Wawrik B."/>
        </authorList>
    </citation>
    <scope>NUCLEOTIDE SEQUENCE [LARGE SCALE GENOMIC DNA]</scope>
    <source>
        <strain evidence="8 9">232.1</strain>
    </source>
</reference>
<feature type="domain" description="Major facilitator superfamily (MFS) profile" evidence="7">
    <location>
        <begin position="1"/>
        <end position="402"/>
    </location>
</feature>
<feature type="transmembrane region" description="Helical" evidence="6">
    <location>
        <begin position="288"/>
        <end position="306"/>
    </location>
</feature>
<evidence type="ECO:0000256" key="2">
    <source>
        <dbReference type="ARBA" id="ARBA00022448"/>
    </source>
</evidence>
<dbReference type="InterPro" id="IPR050327">
    <property type="entry name" value="Proton-linked_MCT"/>
</dbReference>
<organism evidence="8 9">
    <name type="scientific">Youngiibacter fragilis 232.1</name>
    <dbReference type="NCBI Taxonomy" id="994573"/>
    <lineage>
        <taxon>Bacteria</taxon>
        <taxon>Bacillati</taxon>
        <taxon>Bacillota</taxon>
        <taxon>Clostridia</taxon>
        <taxon>Eubacteriales</taxon>
        <taxon>Clostridiaceae</taxon>
        <taxon>Youngiibacter</taxon>
    </lineage>
</organism>
<proteinExistence type="predicted"/>
<keyword evidence="2" id="KW-0813">Transport</keyword>
<feature type="transmembrane region" description="Helical" evidence="6">
    <location>
        <begin position="12"/>
        <end position="31"/>
    </location>
</feature>
<dbReference type="CDD" id="cd17353">
    <property type="entry name" value="MFS_OFA_like"/>
    <property type="match status" value="1"/>
</dbReference>
<dbReference type="STRING" id="994573.T472_0210915"/>
<keyword evidence="9" id="KW-1185">Reference proteome</keyword>
<dbReference type="InterPro" id="IPR011701">
    <property type="entry name" value="MFS"/>
</dbReference>
<feature type="transmembrane region" description="Helical" evidence="6">
    <location>
        <begin position="168"/>
        <end position="187"/>
    </location>
</feature>
<keyword evidence="5 6" id="KW-0472">Membrane</keyword>
<evidence type="ECO:0000313" key="8">
    <source>
        <dbReference type="EMBL" id="ETA80565.1"/>
    </source>
</evidence>
<dbReference type="PANTHER" id="PTHR11360">
    <property type="entry name" value="MONOCARBOXYLATE TRANSPORTER"/>
    <property type="match status" value="1"/>
</dbReference>
<dbReference type="Gene3D" id="1.20.1250.20">
    <property type="entry name" value="MFS general substrate transporter like domains"/>
    <property type="match status" value="2"/>
</dbReference>
<dbReference type="PANTHER" id="PTHR11360:SF304">
    <property type="entry name" value="MFS DOMAIN-CONTAINING PROTEIN"/>
    <property type="match status" value="1"/>
</dbReference>
<dbReference type="PROSITE" id="PS50850">
    <property type="entry name" value="MFS"/>
    <property type="match status" value="1"/>
</dbReference>
<feature type="transmembrane region" description="Helical" evidence="6">
    <location>
        <begin position="225"/>
        <end position="246"/>
    </location>
</feature>
<feature type="transmembrane region" description="Helical" evidence="6">
    <location>
        <begin position="258"/>
        <end position="276"/>
    </location>
</feature>
<comment type="caution">
    <text evidence="8">The sequence shown here is derived from an EMBL/GenBank/DDBJ whole genome shotgun (WGS) entry which is preliminary data.</text>
</comment>
<dbReference type="GO" id="GO:0022857">
    <property type="term" value="F:transmembrane transporter activity"/>
    <property type="evidence" value="ECO:0007669"/>
    <property type="project" value="InterPro"/>
</dbReference>
<dbReference type="Pfam" id="PF07690">
    <property type="entry name" value="MFS_1"/>
    <property type="match status" value="1"/>
</dbReference>
<evidence type="ECO:0000259" key="7">
    <source>
        <dbReference type="PROSITE" id="PS50850"/>
    </source>
</evidence>
<dbReference type="InterPro" id="IPR036259">
    <property type="entry name" value="MFS_trans_sf"/>
</dbReference>
<dbReference type="eggNOG" id="COG2271">
    <property type="taxonomic scope" value="Bacteria"/>
</dbReference>
<keyword evidence="4 6" id="KW-1133">Transmembrane helix</keyword>
<gene>
    <name evidence="8" type="ORF">T472_0210915</name>
</gene>
<dbReference type="InterPro" id="IPR020846">
    <property type="entry name" value="MFS_dom"/>
</dbReference>
<comment type="subcellular location">
    <subcellularLocation>
        <location evidence="1">Cell membrane</location>
        <topology evidence="1">Multi-pass membrane protein</topology>
    </subcellularLocation>
</comment>
<evidence type="ECO:0000256" key="5">
    <source>
        <dbReference type="ARBA" id="ARBA00023136"/>
    </source>
</evidence>
<dbReference type="AlphaFoldDB" id="V7I2U5"/>
<evidence type="ECO:0000256" key="3">
    <source>
        <dbReference type="ARBA" id="ARBA00022692"/>
    </source>
</evidence>
<evidence type="ECO:0000313" key="9">
    <source>
        <dbReference type="Proteomes" id="UP000017747"/>
    </source>
</evidence>
<dbReference type="GO" id="GO:0005886">
    <property type="term" value="C:plasma membrane"/>
    <property type="evidence" value="ECO:0007669"/>
    <property type="project" value="UniProtKB-SubCell"/>
</dbReference>
<evidence type="ECO:0000256" key="4">
    <source>
        <dbReference type="ARBA" id="ARBA00022989"/>
    </source>
</evidence>
<sequence>MQNKKYESLKRWGYVLLGIIIMMCLGTVYSYSIFRLPIEKLFNIGATQSGMPYMTALACYAFFMFLTGRYLDKFNPRYIIIVGGFLVSLGWILSAYAPNIYILTITYGLISGAGVGIVYGVPMTVVARWFPEKKGLAVGMVLIGFGLSPLITAPLARFFVEQYGIMNTFQILGICFGIIIPILSLPFKYPSDSEILNLKSVKHVKNSLNDLNTLNMIKSISFKGLYINFFIGTTIGLMLIGLTSSVGIELIGLSPKKVALLMALFAVFNGIGRPAFGWLTDKLFSKNAMYMSYGLIISSAVLMLFANKGDVIIYSISFSVFWFNLGGWLAIAPTSTLALYGTKHYSQNYGVVFTAYGIGAITGVVTSGMLLDMHQNYRYVFYYVIALCLIGILMTSRLMEEK</sequence>
<dbReference type="EMBL" id="AXUN02000179">
    <property type="protein sequence ID" value="ETA80565.1"/>
    <property type="molecule type" value="Genomic_DNA"/>
</dbReference>
<dbReference type="Proteomes" id="UP000017747">
    <property type="component" value="Unassembled WGS sequence"/>
</dbReference>
<accession>V7I2U5</accession>
<feature type="transmembrane region" description="Helical" evidence="6">
    <location>
        <begin position="312"/>
        <end position="339"/>
    </location>
</feature>
<dbReference type="PATRIC" id="fig|994573.3.peg.2028"/>
<feature type="transmembrane region" description="Helical" evidence="6">
    <location>
        <begin position="100"/>
        <end position="123"/>
    </location>
</feature>
<feature type="transmembrane region" description="Helical" evidence="6">
    <location>
        <begin position="377"/>
        <end position="396"/>
    </location>
</feature>
<feature type="transmembrane region" description="Helical" evidence="6">
    <location>
        <begin position="135"/>
        <end position="156"/>
    </location>
</feature>
<feature type="transmembrane region" description="Helical" evidence="6">
    <location>
        <begin position="51"/>
        <end position="71"/>
    </location>
</feature>
<evidence type="ECO:0000256" key="1">
    <source>
        <dbReference type="ARBA" id="ARBA00004651"/>
    </source>
</evidence>